<keyword evidence="3" id="KW-1185">Reference proteome</keyword>
<dbReference type="InterPro" id="IPR042100">
    <property type="entry name" value="Bug_dom1"/>
</dbReference>
<dbReference type="RefSeq" id="WP_202827747.1">
    <property type="nucleotide sequence ID" value="NZ_JAEUXJ010000011.1"/>
</dbReference>
<dbReference type="Gene3D" id="3.40.190.150">
    <property type="entry name" value="Bordetella uptake gene, domain 1"/>
    <property type="match status" value="1"/>
</dbReference>
<dbReference type="InterPro" id="IPR005064">
    <property type="entry name" value="BUG"/>
</dbReference>
<dbReference type="CDD" id="cd13578">
    <property type="entry name" value="PBP2_Bug27"/>
    <property type="match status" value="1"/>
</dbReference>
<dbReference type="SUPFAM" id="SSF53850">
    <property type="entry name" value="Periplasmic binding protein-like II"/>
    <property type="match status" value="1"/>
</dbReference>
<accession>A0ABS1V8L8</accession>
<dbReference type="Gene3D" id="3.40.190.10">
    <property type="entry name" value="Periplasmic binding protein-like II"/>
    <property type="match status" value="1"/>
</dbReference>
<name>A0ABS1V8L8_9PROT</name>
<dbReference type="PANTHER" id="PTHR42928">
    <property type="entry name" value="TRICARBOXYLATE-BINDING PROTEIN"/>
    <property type="match status" value="1"/>
</dbReference>
<dbReference type="EMBL" id="JAEUXJ010000011">
    <property type="protein sequence ID" value="MBL6458008.1"/>
    <property type="molecule type" value="Genomic_DNA"/>
</dbReference>
<gene>
    <name evidence="2" type="ORF">JMJ55_21980</name>
</gene>
<comment type="caution">
    <text evidence="2">The sequence shown here is derived from an EMBL/GenBank/DDBJ whole genome shotgun (WGS) entry which is preliminary data.</text>
</comment>
<protein>
    <submittedName>
        <fullName evidence="2">Tripartite tricarboxylate transporter substrate binding protein</fullName>
    </submittedName>
</protein>
<evidence type="ECO:0000256" key="1">
    <source>
        <dbReference type="ARBA" id="ARBA00006987"/>
    </source>
</evidence>
<dbReference type="Proteomes" id="UP000606490">
    <property type="component" value="Unassembled WGS sequence"/>
</dbReference>
<proteinExistence type="inferred from homology"/>
<evidence type="ECO:0000313" key="2">
    <source>
        <dbReference type="EMBL" id="MBL6458008.1"/>
    </source>
</evidence>
<dbReference type="PANTHER" id="PTHR42928:SF5">
    <property type="entry name" value="BLR1237 PROTEIN"/>
    <property type="match status" value="1"/>
</dbReference>
<evidence type="ECO:0000313" key="3">
    <source>
        <dbReference type="Proteomes" id="UP000606490"/>
    </source>
</evidence>
<organism evidence="2 3">
    <name type="scientific">Belnapia mucosa</name>
    <dbReference type="NCBI Taxonomy" id="2804532"/>
    <lineage>
        <taxon>Bacteria</taxon>
        <taxon>Pseudomonadati</taxon>
        <taxon>Pseudomonadota</taxon>
        <taxon>Alphaproteobacteria</taxon>
        <taxon>Acetobacterales</taxon>
        <taxon>Roseomonadaceae</taxon>
        <taxon>Belnapia</taxon>
    </lineage>
</organism>
<dbReference type="PIRSF" id="PIRSF017082">
    <property type="entry name" value="YflP"/>
    <property type="match status" value="1"/>
</dbReference>
<reference evidence="2 3" key="1">
    <citation type="submission" date="2021-01" db="EMBL/GenBank/DDBJ databases">
        <title>Belnapia mucosa sp. nov. and Belnapia arida sp. nov., isolated from the Tabernas Desert (Almeria, Spain).</title>
        <authorList>
            <person name="Molina-Menor E."/>
            <person name="Vidal-Verdu A."/>
            <person name="Calonge A."/>
            <person name="Satari L."/>
            <person name="Pereto Magraner J."/>
            <person name="Porcar Miralles M."/>
        </authorList>
    </citation>
    <scope>NUCLEOTIDE SEQUENCE [LARGE SCALE GENOMIC DNA]</scope>
    <source>
        <strain evidence="2 3">T6</strain>
    </source>
</reference>
<dbReference type="Pfam" id="PF03401">
    <property type="entry name" value="TctC"/>
    <property type="match status" value="1"/>
</dbReference>
<comment type="similarity">
    <text evidence="1">Belongs to the UPF0065 (bug) family.</text>
</comment>
<sequence length="320" mass="33039">MQRRHLLAAACALPIAARAQGGWPSRPIRLVIPYPPGGPNDIIARLYAQPMSAMLGQPVVIENRAGAGGIIGVDAVAKAPADGHALVVTSSGPLVILPHVSSNVPYRVPADFTPISILTLVPEALVATPSLGVKDLPGLLARGRDRGLRLNIGTAGAAGISHLAAEMLRLQTGLDITVVPYRGGAPAVTDLLGGQIQLLFADLPVVLPHIRSGAMRALALASVRRSTLLPNLATTAEAGLPDVVADNWYSLLGPAGLPAPVASRLSTVLKAASETPTVRDGLAEQGAAAHWTSPEDFTATIAAESAKWQRVAQAANIRVD</sequence>